<dbReference type="Proteomes" id="UP000765509">
    <property type="component" value="Unassembled WGS sequence"/>
</dbReference>
<feature type="compositionally biased region" description="Polar residues" evidence="1">
    <location>
        <begin position="1"/>
        <end position="14"/>
    </location>
</feature>
<evidence type="ECO:0000313" key="2">
    <source>
        <dbReference type="EMBL" id="MBW0579500.1"/>
    </source>
</evidence>
<evidence type="ECO:0000313" key="3">
    <source>
        <dbReference type="Proteomes" id="UP000765509"/>
    </source>
</evidence>
<protein>
    <submittedName>
        <fullName evidence="2">Uncharacterized protein</fullName>
    </submittedName>
</protein>
<comment type="caution">
    <text evidence="2">The sequence shown here is derived from an EMBL/GenBank/DDBJ whole genome shotgun (WGS) entry which is preliminary data.</text>
</comment>
<dbReference type="AlphaFoldDB" id="A0A9Q3Q051"/>
<organism evidence="2 3">
    <name type="scientific">Austropuccinia psidii MF-1</name>
    <dbReference type="NCBI Taxonomy" id="1389203"/>
    <lineage>
        <taxon>Eukaryota</taxon>
        <taxon>Fungi</taxon>
        <taxon>Dikarya</taxon>
        <taxon>Basidiomycota</taxon>
        <taxon>Pucciniomycotina</taxon>
        <taxon>Pucciniomycetes</taxon>
        <taxon>Pucciniales</taxon>
        <taxon>Sphaerophragmiaceae</taxon>
        <taxon>Austropuccinia</taxon>
    </lineage>
</organism>
<reference evidence="2" key="1">
    <citation type="submission" date="2021-03" db="EMBL/GenBank/DDBJ databases">
        <title>Draft genome sequence of rust myrtle Austropuccinia psidii MF-1, a brazilian biotype.</title>
        <authorList>
            <person name="Quecine M.C."/>
            <person name="Pachon D.M.R."/>
            <person name="Bonatelli M.L."/>
            <person name="Correr F.H."/>
            <person name="Franceschini L.M."/>
            <person name="Leite T.F."/>
            <person name="Margarido G.R.A."/>
            <person name="Almeida C.A."/>
            <person name="Ferrarezi J.A."/>
            <person name="Labate C.A."/>
        </authorList>
    </citation>
    <scope>NUCLEOTIDE SEQUENCE</scope>
    <source>
        <strain evidence="2">MF-1</strain>
    </source>
</reference>
<evidence type="ECO:0000256" key="1">
    <source>
        <dbReference type="SAM" id="MobiDB-lite"/>
    </source>
</evidence>
<name>A0A9Q3Q051_9BASI</name>
<keyword evidence="3" id="KW-1185">Reference proteome</keyword>
<feature type="region of interest" description="Disordered" evidence="1">
    <location>
        <begin position="1"/>
        <end position="45"/>
    </location>
</feature>
<sequence length="135" mass="14806">MTPTKNGSSYSIKLNGSGPGHSSHKSKGQDCQPRGEAQIEDARTSTSLQRLARTFDTLIESKEADMTAIPFVRPEPFQTGSNRNIPVSVQELVYDSKEAGVGVSSKYLDRHNGLILQVLNMKQSVEITNFLLIVL</sequence>
<accession>A0A9Q3Q051</accession>
<gene>
    <name evidence="2" type="ORF">O181_119215</name>
</gene>
<dbReference type="EMBL" id="AVOT02105220">
    <property type="protein sequence ID" value="MBW0579500.1"/>
    <property type="molecule type" value="Genomic_DNA"/>
</dbReference>
<proteinExistence type="predicted"/>